<dbReference type="EMBL" id="BCMI01000005">
    <property type="protein sequence ID" value="GAX05472.1"/>
    <property type="molecule type" value="Genomic_DNA"/>
</dbReference>
<dbReference type="RefSeq" id="WP_089120776.1">
    <property type="nucleotide sequence ID" value="NZ_BCMI01000005.1"/>
</dbReference>
<dbReference type="Proteomes" id="UP000198414">
    <property type="component" value="Unassembled WGS sequence"/>
</dbReference>
<feature type="domain" description="Minor tail protein gp31 C-terminal" evidence="1">
    <location>
        <begin position="518"/>
        <end position="542"/>
    </location>
</feature>
<accession>A0A1Z5IV52</accession>
<dbReference type="InterPro" id="IPR056923">
    <property type="entry name" value="Minor_tail_gp31_C"/>
</dbReference>
<proteinExistence type="predicted"/>
<organism evidence="2 3">
    <name type="scientific">Secundilactobacillus pentosiphilus</name>
    <dbReference type="NCBI Taxonomy" id="1714682"/>
    <lineage>
        <taxon>Bacteria</taxon>
        <taxon>Bacillati</taxon>
        <taxon>Bacillota</taxon>
        <taxon>Bacilli</taxon>
        <taxon>Lactobacillales</taxon>
        <taxon>Lactobacillaceae</taxon>
        <taxon>Secundilactobacillus</taxon>
    </lineage>
</organism>
<dbReference type="OrthoDB" id="2300096at2"/>
<gene>
    <name evidence="2" type="ORF">IWT25_00778</name>
</gene>
<sequence length="543" mass="58589">MADDKPIKFTVITDAGAQLVDQLATKSNQITAFRAVGSSANHWDDDLASIRAMTEIDSIEQNGKYMGNYNDGEVTETVQIDFDQQELTNAYQLATVGLFATDANQKEILYAVECLQTSQPMTPSPEHDVSTHLIKVAVGNTSQVTAQFSDAGVVSQTELEQQFKDYTKTDDLPKLIADNIPADILTTENMDQQVPTLARIDKANTFTETQTFKNGAVNSAGKKALFDGDVDLSGTQPKGDYANSADLTALKNAVNSTTTGLPSKMATADADKKYETSAHASSTYQTKADANYHGLADGTDLFTILDKSDVSSITYVVMTNASAATMKNCPTNQAFILRCDSTDYNGGIWSNTVLTLTNLMGQTWVATNATGPDGNLNANPGWHQIATVDNINATVATRMPINSGNVDSKSLDNMKTDGIFALNNFDPTNVAGFPNNLLGNGATWGKLIVLSAGSSMIRQILYGLSGRFVYRSFTGNPGLWGPWIQMATGDDVLQAKQDGINQSHTDMLTELTNRGNRRYWTGTQAQYDAMGSKDGNTEYDITG</sequence>
<dbReference type="Pfam" id="PF24243">
    <property type="entry name" value="Phage_tail_C"/>
    <property type="match status" value="1"/>
</dbReference>
<reference evidence="2 3" key="1">
    <citation type="submission" date="2015-11" db="EMBL/GenBank/DDBJ databases">
        <title>Draft genome sequences of new species of the genus Lactobacillus isolated from orchardgrass silage.</title>
        <authorList>
            <person name="Tohno M."/>
            <person name="Tanizawa Y."/>
            <person name="Arita M."/>
        </authorList>
    </citation>
    <scope>NUCLEOTIDE SEQUENCE [LARGE SCALE GENOMIC DNA]</scope>
    <source>
        <strain evidence="2 3">IWT25</strain>
    </source>
</reference>
<evidence type="ECO:0000313" key="2">
    <source>
        <dbReference type="EMBL" id="GAX05472.1"/>
    </source>
</evidence>
<protein>
    <submittedName>
        <fullName evidence="2">Phage related protein</fullName>
    </submittedName>
</protein>
<dbReference type="AlphaFoldDB" id="A0A1Z5IV52"/>
<evidence type="ECO:0000259" key="1">
    <source>
        <dbReference type="Pfam" id="PF24243"/>
    </source>
</evidence>
<name>A0A1Z5IV52_9LACO</name>
<evidence type="ECO:0000313" key="3">
    <source>
        <dbReference type="Proteomes" id="UP000198414"/>
    </source>
</evidence>
<comment type="caution">
    <text evidence="2">The sequence shown here is derived from an EMBL/GenBank/DDBJ whole genome shotgun (WGS) entry which is preliminary data.</text>
</comment>
<dbReference type="CDD" id="cd19958">
    <property type="entry name" value="pyocin_knob"/>
    <property type="match status" value="1"/>
</dbReference>